<dbReference type="VEuPathDB" id="CryptoDB:Cvel_14309"/>
<gene>
    <name evidence="3" type="ORF">Cvel_14309</name>
</gene>
<organism evidence="3">
    <name type="scientific">Chromera velia CCMP2878</name>
    <dbReference type="NCBI Taxonomy" id="1169474"/>
    <lineage>
        <taxon>Eukaryota</taxon>
        <taxon>Sar</taxon>
        <taxon>Alveolata</taxon>
        <taxon>Colpodellida</taxon>
        <taxon>Chromeraceae</taxon>
        <taxon>Chromera</taxon>
    </lineage>
</organism>
<evidence type="ECO:0000256" key="1">
    <source>
        <dbReference type="SAM" id="MobiDB-lite"/>
    </source>
</evidence>
<evidence type="ECO:0000259" key="2">
    <source>
        <dbReference type="Pfam" id="PF00078"/>
    </source>
</evidence>
<sequence>MLFTARQIMEKARERLFVDLTKAFDTVNHVALRALLLKVSIPPLLIDIIMSFIQNMQECVEVNGERTEPFAVENGVRQGCVIGPGPLLFSILFEAVVQEALQGWDGGIEVEVDFAEPFSSKKAGRSAFKISVADLKFADDLARLAAPEMQEYRMQEFADRPQAAYDSKAHKDLAPRQPEQPKKTVAEKKGSWV</sequence>
<dbReference type="PANTHER" id="PTHR47027">
    <property type="entry name" value="REVERSE TRANSCRIPTASE DOMAIN-CONTAINING PROTEIN"/>
    <property type="match status" value="1"/>
</dbReference>
<dbReference type="InterPro" id="IPR000477">
    <property type="entry name" value="RT_dom"/>
</dbReference>
<dbReference type="Pfam" id="PF00078">
    <property type="entry name" value="RVT_1"/>
    <property type="match status" value="1"/>
</dbReference>
<dbReference type="PhylomeDB" id="A0A0G4EYP4"/>
<dbReference type="AlphaFoldDB" id="A0A0G4EYP4"/>
<feature type="compositionally biased region" description="Basic and acidic residues" evidence="1">
    <location>
        <begin position="167"/>
        <end position="193"/>
    </location>
</feature>
<reference evidence="3" key="1">
    <citation type="submission" date="2014-11" db="EMBL/GenBank/DDBJ databases">
        <authorList>
            <person name="Otto D Thomas"/>
            <person name="Naeem Raeece"/>
        </authorList>
    </citation>
    <scope>NUCLEOTIDE SEQUENCE</scope>
</reference>
<feature type="region of interest" description="Disordered" evidence="1">
    <location>
        <begin position="164"/>
        <end position="193"/>
    </location>
</feature>
<protein>
    <recommendedName>
        <fullName evidence="2">Reverse transcriptase domain-containing protein</fullName>
    </recommendedName>
</protein>
<name>A0A0G4EYP4_9ALVE</name>
<evidence type="ECO:0000313" key="3">
    <source>
        <dbReference type="EMBL" id="CEM04484.1"/>
    </source>
</evidence>
<proteinExistence type="predicted"/>
<accession>A0A0G4EYP4</accession>
<dbReference type="EMBL" id="CDMZ01000013">
    <property type="protein sequence ID" value="CEM04484.1"/>
    <property type="molecule type" value="Genomic_DNA"/>
</dbReference>
<feature type="domain" description="Reverse transcriptase" evidence="2">
    <location>
        <begin position="11"/>
        <end position="140"/>
    </location>
</feature>
<dbReference type="PANTHER" id="PTHR47027:SF20">
    <property type="entry name" value="REVERSE TRANSCRIPTASE-LIKE PROTEIN WITH RNA-DIRECTED DNA POLYMERASE DOMAIN"/>
    <property type="match status" value="1"/>
</dbReference>